<proteinExistence type="predicted"/>
<dbReference type="Pfam" id="PF00550">
    <property type="entry name" value="PP-binding"/>
    <property type="match status" value="1"/>
</dbReference>
<sequence>MGVDRSKPAEIEDVLALSPLQEGLFSLARLAGDGVDLYTMQFVIDIGGPLDVTVLRRSVEVLLERHPNLRAAFWDRDLPKPVQIVPTWVELPWAEIDARPEEFDDIAAADRERAFDLGKGPALRVTLVNLPGGRRRMILTTHHILVDGWAVAVFFRELIAVYEAGGVAAALPAPRPYRDYIGWLAAQDTATADRAWADYLRPLSGPLMLADAGAAEIGTVIPQRTRHYLNPDETKRLIQWARSNGLTLGTVVQFAWAVVLSRLTDRRDLVYGTTISGRPDSLPGVETMIGLFINTVPARVILDRTTTIREQCRTLQREQAAMRDAGYLSLSAIQRTAGHGPLFDVLFVFENAPIGAATDPMVTCDGTRFLPVAMESLVHYPLSVVSHLEDNRLVVALEAIAEALPHLPIPDLGARILSALRQLPDHADSTPDALDVLLPTERAELGAVATADPADHAVLETIPVQTGSVLELFVRQAEATPNASALSTASAHYTYRELHEAAGRLASELTAQGVGPESVVGLALPRSADSIIAILATLYAGAAYVPVDISAPSARIESILRQADPALVLAVADTLPLLRTAIGDAQPMLVLDAIATVEHVAAQPVSLPRAVCPDSCAYLIFTSGSTGEPKGVMGTHAALASYFADHRDRVYRPARARLGRALRIAHAWSLSFDASWQPLIGLFDGHAVHLFDETEMRDAQGLVEGVIRHRVDMIDTSPSMFAQLSAAGLVDGDHLTVLALGGEAIGPALWERLRALPATAVYNCYGPTETTVEAVVATVNTGGMDELSQAGAVPVIGRPVDRMAGRVLDSALRPVPRGVVGELYLSGGQLTRGYVGRAAQTADRFVADPFRSGARMYRTGDLVRQLPSGEIAYLGRADDQVKIRGYRIEIGDIESALSRVPGVREAAVVVVTRPSGPTLVGFAVTDGDDDGIALRARLSEQLPAYMVPARIVTVPALPVTPNGKLDVRGLAATGLSLLGTSGPGIAPRTATERALCAAFAPVLGGRTIGIDDDFLALGIDSIVAISLVDKARRAGLPISPAMVLATPTVRDLAAAVDIKAAQPDSVPAEHGTGYGEVPATPIMRWMYEFGGYRRLTLSTLVTLEAGIDTARLESALQAVLDGHEMLRAQLSHTESGPVLITRERGAVRAADLLTEVPVDGDLGAALEVRSRTAIDRIHPEAGIMLQAVRFIRPSGDVLLLTIHHLSVDPVSWHIILGDLADAWQRIEAGETPRIATESTSYRRWGQLLATRGDTREVRSQREFWATQLAGGDAPIGRRRPDPRTDTWDSYRITPAFTDVDATRGLLATAGQSERAAGTHEFLLTALVLTLKTWRAERGQDGSAGALVALEGHGREDARVAAEADTARTAGWFTSIYPVRLAAGMGIDVIRAEADPAAATVLLETVAAQVNMVPNKGLDYGTLRYGGTAPELTADAEPQVLFDYLGRMDLTAATGTDTPFAPVTDLTLHQRLPIAPEPDMPLRYALDLITAVYPGAQGPQLVTLFRWSTALFGEAEIERFGQIWQRAVTALTAANAALSPAQTLSPA</sequence>
<name>A0ABC8B5A1_9NOCA</name>
<dbReference type="InterPro" id="IPR045851">
    <property type="entry name" value="AMP-bd_C_sf"/>
</dbReference>
<dbReference type="Gene3D" id="3.30.300.30">
    <property type="match status" value="1"/>
</dbReference>
<keyword evidence="3" id="KW-0597">Phosphoprotein</keyword>
<dbReference type="InterPro" id="IPR020845">
    <property type="entry name" value="AMP-binding_CS"/>
</dbReference>
<evidence type="ECO:0000313" key="5">
    <source>
        <dbReference type="EMBL" id="APB01624.1"/>
    </source>
</evidence>
<dbReference type="SUPFAM" id="SSF47336">
    <property type="entry name" value="ACP-like"/>
    <property type="match status" value="1"/>
</dbReference>
<dbReference type="Pfam" id="PF13193">
    <property type="entry name" value="AMP-binding_C"/>
    <property type="match status" value="1"/>
</dbReference>
<evidence type="ECO:0000256" key="2">
    <source>
        <dbReference type="ARBA" id="ARBA00022450"/>
    </source>
</evidence>
<dbReference type="Pfam" id="PF00501">
    <property type="entry name" value="AMP-binding"/>
    <property type="match status" value="1"/>
</dbReference>
<dbReference type="InterPro" id="IPR036736">
    <property type="entry name" value="ACP-like_sf"/>
</dbReference>
<dbReference type="SUPFAM" id="SSF52777">
    <property type="entry name" value="CoA-dependent acyltransferases"/>
    <property type="match status" value="4"/>
</dbReference>
<evidence type="ECO:0000256" key="3">
    <source>
        <dbReference type="ARBA" id="ARBA00022553"/>
    </source>
</evidence>
<dbReference type="EMBL" id="CP017839">
    <property type="protein sequence ID" value="APB01624.1"/>
    <property type="molecule type" value="Genomic_DNA"/>
</dbReference>
<evidence type="ECO:0000256" key="1">
    <source>
        <dbReference type="ARBA" id="ARBA00001957"/>
    </source>
</evidence>
<dbReference type="PROSITE" id="PS00455">
    <property type="entry name" value="AMP_BINDING"/>
    <property type="match status" value="1"/>
</dbReference>
<comment type="cofactor">
    <cofactor evidence="1">
        <name>pantetheine 4'-phosphate</name>
        <dbReference type="ChEBI" id="CHEBI:47942"/>
    </cofactor>
</comment>
<dbReference type="InterPro" id="IPR001242">
    <property type="entry name" value="Condensation_dom"/>
</dbReference>
<dbReference type="Gene3D" id="3.30.559.10">
    <property type="entry name" value="Chloramphenicol acetyltransferase-like domain"/>
    <property type="match status" value="2"/>
</dbReference>
<dbReference type="PANTHER" id="PTHR45527:SF1">
    <property type="entry name" value="FATTY ACID SYNTHASE"/>
    <property type="match status" value="1"/>
</dbReference>
<dbReference type="InterPro" id="IPR025110">
    <property type="entry name" value="AMP-bd_C"/>
</dbReference>
<gene>
    <name evidence="5" type="ORF">NS506_07604</name>
</gene>
<dbReference type="InterPro" id="IPR020806">
    <property type="entry name" value="PKS_PP-bd"/>
</dbReference>
<dbReference type="SMART" id="SM00823">
    <property type="entry name" value="PKS_PP"/>
    <property type="match status" value="1"/>
</dbReference>
<dbReference type="SUPFAM" id="SSF56801">
    <property type="entry name" value="Acetyl-CoA synthetase-like"/>
    <property type="match status" value="1"/>
</dbReference>
<dbReference type="Pfam" id="PF00668">
    <property type="entry name" value="Condensation"/>
    <property type="match status" value="2"/>
</dbReference>
<evidence type="ECO:0000259" key="4">
    <source>
        <dbReference type="PROSITE" id="PS50075"/>
    </source>
</evidence>
<organism evidence="5 6">
    <name type="scientific">Nocardia seriolae</name>
    <dbReference type="NCBI Taxonomy" id="37332"/>
    <lineage>
        <taxon>Bacteria</taxon>
        <taxon>Bacillati</taxon>
        <taxon>Actinomycetota</taxon>
        <taxon>Actinomycetes</taxon>
        <taxon>Mycobacteriales</taxon>
        <taxon>Nocardiaceae</taxon>
        <taxon>Nocardia</taxon>
    </lineage>
</organism>
<accession>A0ABC8B5A1</accession>
<dbReference type="Proteomes" id="UP000180166">
    <property type="component" value="Chromosome"/>
</dbReference>
<dbReference type="PROSITE" id="PS50075">
    <property type="entry name" value="CARRIER"/>
    <property type="match status" value="1"/>
</dbReference>
<protein>
    <submittedName>
        <fullName evidence="5">Linear gramicidin synthase subunit C</fullName>
    </submittedName>
</protein>
<dbReference type="NCBIfam" id="TIGR01733">
    <property type="entry name" value="AA-adenyl-dom"/>
    <property type="match status" value="1"/>
</dbReference>
<dbReference type="Gene3D" id="3.30.559.30">
    <property type="entry name" value="Nonribosomal peptide synthetase, condensation domain"/>
    <property type="match status" value="2"/>
</dbReference>
<dbReference type="InterPro" id="IPR023213">
    <property type="entry name" value="CAT-like_dom_sf"/>
</dbReference>
<reference evidence="5 6" key="1">
    <citation type="submission" date="2016-10" db="EMBL/GenBank/DDBJ databases">
        <title>Genome sequence of Nocardia seriolae strain EM150506, isolated from Anguila japonica.</title>
        <authorList>
            <person name="Han H.-J."/>
        </authorList>
    </citation>
    <scope>NUCLEOTIDE SEQUENCE [LARGE SCALE GENOMIC DNA]</scope>
    <source>
        <strain evidence="5 6">EM150506</strain>
    </source>
</reference>
<dbReference type="Gene3D" id="3.40.50.980">
    <property type="match status" value="2"/>
</dbReference>
<dbReference type="PANTHER" id="PTHR45527">
    <property type="entry name" value="NONRIBOSOMAL PEPTIDE SYNTHETASE"/>
    <property type="match status" value="1"/>
</dbReference>
<dbReference type="InterPro" id="IPR010071">
    <property type="entry name" value="AA_adenyl_dom"/>
</dbReference>
<dbReference type="CDD" id="cd05930">
    <property type="entry name" value="A_NRPS"/>
    <property type="match status" value="1"/>
</dbReference>
<keyword evidence="2" id="KW-0596">Phosphopantetheine</keyword>
<dbReference type="Gene3D" id="2.30.38.10">
    <property type="entry name" value="Luciferase, Domain 3"/>
    <property type="match status" value="1"/>
</dbReference>
<feature type="domain" description="Carrier" evidence="4">
    <location>
        <begin position="986"/>
        <end position="1060"/>
    </location>
</feature>
<evidence type="ECO:0000313" key="6">
    <source>
        <dbReference type="Proteomes" id="UP000180166"/>
    </source>
</evidence>
<dbReference type="InterPro" id="IPR000873">
    <property type="entry name" value="AMP-dep_synth/lig_dom"/>
</dbReference>
<dbReference type="KEGG" id="nsr:NS506_07604"/>
<dbReference type="GO" id="GO:0008610">
    <property type="term" value="P:lipid biosynthetic process"/>
    <property type="evidence" value="ECO:0007669"/>
    <property type="project" value="UniProtKB-ARBA"/>
</dbReference>
<dbReference type="InterPro" id="IPR009081">
    <property type="entry name" value="PP-bd_ACP"/>
</dbReference>
<dbReference type="FunFam" id="3.40.50.980:FF:000001">
    <property type="entry name" value="Non-ribosomal peptide synthetase"/>
    <property type="match status" value="1"/>
</dbReference>
<dbReference type="Gene3D" id="1.10.1200.10">
    <property type="entry name" value="ACP-like"/>
    <property type="match status" value="1"/>
</dbReference>